<organism evidence="3 4">
    <name type="scientific">Rheinheimera salexigens</name>
    <dbReference type="NCBI Taxonomy" id="1628148"/>
    <lineage>
        <taxon>Bacteria</taxon>
        <taxon>Pseudomonadati</taxon>
        <taxon>Pseudomonadota</taxon>
        <taxon>Gammaproteobacteria</taxon>
        <taxon>Chromatiales</taxon>
        <taxon>Chromatiaceae</taxon>
        <taxon>Rheinheimera</taxon>
    </lineage>
</organism>
<dbReference type="SUPFAM" id="SSF159594">
    <property type="entry name" value="XCC0632-like"/>
    <property type="match status" value="1"/>
</dbReference>
<evidence type="ECO:0000256" key="1">
    <source>
        <dbReference type="SAM" id="SignalP"/>
    </source>
</evidence>
<evidence type="ECO:0000313" key="3">
    <source>
        <dbReference type="EMBL" id="OEY70457.1"/>
    </source>
</evidence>
<dbReference type="Gene3D" id="3.40.50.10610">
    <property type="entry name" value="ABC-type transport auxiliary lipoprotein component"/>
    <property type="match status" value="1"/>
</dbReference>
<keyword evidence="4" id="KW-1185">Reference proteome</keyword>
<feature type="domain" description="ABC-type transport auxiliary lipoprotein component" evidence="2">
    <location>
        <begin position="27"/>
        <end position="194"/>
    </location>
</feature>
<dbReference type="Pfam" id="PF03886">
    <property type="entry name" value="ABC_trans_aux"/>
    <property type="match status" value="1"/>
</dbReference>
<keyword evidence="1" id="KW-0732">Signal</keyword>
<reference evidence="4" key="1">
    <citation type="submission" date="2016-09" db="EMBL/GenBank/DDBJ databases">
        <authorList>
            <person name="Wan X."/>
            <person name="Hou S."/>
        </authorList>
    </citation>
    <scope>NUCLEOTIDE SEQUENCE [LARGE SCALE GENOMIC DNA]</scope>
    <source>
        <strain evidence="4">KH87</strain>
    </source>
</reference>
<sequence>MFNVFVLVLVMLTAVTACSSSVSVDYYQLSTAKLAHEAKSNDQSVFIPPVQVASYLNSKSLIMQMSSVQLVLARQHLWAEPLDQQIQRKLANSLEASNQGYVIALKPSSDAVTLVVSVEQFHGTAEGYAVLRGRYSLQPAFNHGNNKTASDNVNENASKVKNYTFSYQLPLQADGYPALVISLSQAVEQLAEDILQQLTKPASI</sequence>
<comment type="caution">
    <text evidence="3">The sequence shown here is derived from an EMBL/GenBank/DDBJ whole genome shotgun (WGS) entry which is preliminary data.</text>
</comment>
<feature type="chain" id="PRO_5009200587" description="ABC-type transport auxiliary lipoprotein component domain-containing protein" evidence="1">
    <location>
        <begin position="20"/>
        <end position="204"/>
    </location>
</feature>
<accession>A0A1E7Q8J2</accession>
<dbReference type="AlphaFoldDB" id="A0A1E7Q8J2"/>
<name>A0A1E7Q8J2_9GAMM</name>
<dbReference type="Proteomes" id="UP000242258">
    <property type="component" value="Unassembled WGS sequence"/>
</dbReference>
<dbReference type="STRING" id="1628148.BI198_13420"/>
<evidence type="ECO:0000259" key="2">
    <source>
        <dbReference type="Pfam" id="PF03886"/>
    </source>
</evidence>
<proteinExistence type="predicted"/>
<feature type="signal peptide" evidence="1">
    <location>
        <begin position="1"/>
        <end position="19"/>
    </location>
</feature>
<evidence type="ECO:0000313" key="4">
    <source>
        <dbReference type="Proteomes" id="UP000242258"/>
    </source>
</evidence>
<gene>
    <name evidence="3" type="ORF">BI198_13420</name>
</gene>
<protein>
    <recommendedName>
        <fullName evidence="2">ABC-type transport auxiliary lipoprotein component domain-containing protein</fullName>
    </recommendedName>
</protein>
<dbReference type="InterPro" id="IPR005586">
    <property type="entry name" value="ABC_trans_aux"/>
</dbReference>
<dbReference type="EMBL" id="MKEK01000001">
    <property type="protein sequence ID" value="OEY70457.1"/>
    <property type="molecule type" value="Genomic_DNA"/>
</dbReference>